<accession>A0A6J4NR68</accession>
<reference evidence="2" key="1">
    <citation type="submission" date="2020-02" db="EMBL/GenBank/DDBJ databases">
        <authorList>
            <person name="Meier V. D."/>
        </authorList>
    </citation>
    <scope>NUCLEOTIDE SEQUENCE</scope>
    <source>
        <strain evidence="2">AVDCRST_MAG01</strain>
    </source>
</reference>
<dbReference type="EMBL" id="CADCUW010000114">
    <property type="protein sequence ID" value="CAA9395083.1"/>
    <property type="molecule type" value="Genomic_DNA"/>
</dbReference>
<sequence length="253" mass="28014">DRNCPQGRVRSGGQRRGGHPPRLARSRRHGRPRAPPEGDARSDDRGRVREDAGVGNGPRNAGAHRDRRRGFFRREVEPFLAREQRRGRGGRAPEEARPAPLGQVRPHRRGARGEGRAGRDHHRRRQGHGRIGGDDPGLADRPPLRGEGPCPGGEAAQSAAPHATRGPEGRAAWALHGEAGPQGGGLAPWWPSAERGLRHQVLSPVHHPPLPSPLRGDPRARRPARAARDRDRPRPGRRPRRRHRHRGHPPRRL</sequence>
<feature type="region of interest" description="Disordered" evidence="1">
    <location>
        <begin position="1"/>
        <end position="253"/>
    </location>
</feature>
<feature type="non-terminal residue" evidence="2">
    <location>
        <position position="1"/>
    </location>
</feature>
<feature type="compositionally biased region" description="Basic and acidic residues" evidence="1">
    <location>
        <begin position="34"/>
        <end position="52"/>
    </location>
</feature>
<feature type="compositionally biased region" description="Low complexity" evidence="1">
    <location>
        <begin position="1"/>
        <end position="12"/>
    </location>
</feature>
<proteinExistence type="predicted"/>
<evidence type="ECO:0000256" key="1">
    <source>
        <dbReference type="SAM" id="MobiDB-lite"/>
    </source>
</evidence>
<feature type="compositionally biased region" description="Basic and acidic residues" evidence="1">
    <location>
        <begin position="72"/>
        <end position="97"/>
    </location>
</feature>
<feature type="compositionally biased region" description="Basic and acidic residues" evidence="1">
    <location>
        <begin position="216"/>
        <end position="234"/>
    </location>
</feature>
<feature type="compositionally biased region" description="Basic residues" evidence="1">
    <location>
        <begin position="235"/>
        <end position="253"/>
    </location>
</feature>
<name>A0A6J4NR68_9ACTN</name>
<feature type="non-terminal residue" evidence="2">
    <location>
        <position position="253"/>
    </location>
</feature>
<organism evidence="2">
    <name type="scientific">uncultured Rubrobacteraceae bacterium</name>
    <dbReference type="NCBI Taxonomy" id="349277"/>
    <lineage>
        <taxon>Bacteria</taxon>
        <taxon>Bacillati</taxon>
        <taxon>Actinomycetota</taxon>
        <taxon>Rubrobacteria</taxon>
        <taxon>Rubrobacterales</taxon>
        <taxon>Rubrobacteraceae</taxon>
        <taxon>environmental samples</taxon>
    </lineage>
</organism>
<protein>
    <submittedName>
        <fullName evidence="2">Mobile element protein</fullName>
    </submittedName>
</protein>
<dbReference type="AlphaFoldDB" id="A0A6J4NR68"/>
<feature type="compositionally biased region" description="Basic residues" evidence="1">
    <location>
        <begin position="119"/>
        <end position="128"/>
    </location>
</feature>
<gene>
    <name evidence="2" type="ORF">AVDCRST_MAG01-01-719</name>
</gene>
<evidence type="ECO:0000313" key="2">
    <source>
        <dbReference type="EMBL" id="CAA9395083.1"/>
    </source>
</evidence>
<feature type="compositionally biased region" description="Basic residues" evidence="1">
    <location>
        <begin position="16"/>
        <end position="32"/>
    </location>
</feature>